<feature type="transmembrane region" description="Helical" evidence="9">
    <location>
        <begin position="24"/>
        <end position="44"/>
    </location>
</feature>
<evidence type="ECO:0000256" key="6">
    <source>
        <dbReference type="ARBA" id="ARBA00022989"/>
    </source>
</evidence>
<dbReference type="PANTHER" id="PTHR22950">
    <property type="entry name" value="AMINO ACID TRANSPORTER"/>
    <property type="match status" value="1"/>
</dbReference>
<keyword evidence="6 9" id="KW-1133">Transmembrane helix</keyword>
<feature type="domain" description="Amino acid transporter transmembrane" evidence="10">
    <location>
        <begin position="1"/>
        <end position="135"/>
    </location>
</feature>
<comment type="similarity">
    <text evidence="2">Belongs to the amino acid/polyamine transporter 2 family.</text>
</comment>
<dbReference type="GO" id="GO:0005774">
    <property type="term" value="C:vacuolar membrane"/>
    <property type="evidence" value="ECO:0007669"/>
    <property type="project" value="TreeGrafter"/>
</dbReference>
<dbReference type="GO" id="GO:0015179">
    <property type="term" value="F:L-amino acid transmembrane transporter activity"/>
    <property type="evidence" value="ECO:0007669"/>
    <property type="project" value="TreeGrafter"/>
</dbReference>
<accession>A0A8R1DWG5</accession>
<keyword evidence="12" id="KW-1185">Reference proteome</keyword>
<keyword evidence="8" id="KW-0968">Cytoplasmic vesicle</keyword>
<dbReference type="InterPro" id="IPR013057">
    <property type="entry name" value="AA_transpt_TM"/>
</dbReference>
<dbReference type="Pfam" id="PF01490">
    <property type="entry name" value="Aa_trans"/>
    <property type="match status" value="1"/>
</dbReference>
<protein>
    <submittedName>
        <fullName evidence="11">Aa_trans domain-containing protein</fullName>
    </submittedName>
</protein>
<evidence type="ECO:0000256" key="4">
    <source>
        <dbReference type="ARBA" id="ARBA00022692"/>
    </source>
</evidence>
<keyword evidence="5" id="KW-0532">Neurotransmitter transport</keyword>
<dbReference type="GO" id="GO:0030659">
    <property type="term" value="C:cytoplasmic vesicle membrane"/>
    <property type="evidence" value="ECO:0007669"/>
    <property type="project" value="UniProtKB-SubCell"/>
</dbReference>
<sequence length="136" mass="15320">MMLLSAFLLSCSFLDDLQIVSRLSFFNAISHLVVNLIMILYCLAHVSEWQFSSITFSLRINTLPTIIGMVVFGYTSHIFLPNLEGNMSNPAEFGWMLKWSHVAAAIFKVVFGMLGFLTFGELTQQEISNSLPNQSF</sequence>
<evidence type="ECO:0000256" key="7">
    <source>
        <dbReference type="ARBA" id="ARBA00023136"/>
    </source>
</evidence>
<reference evidence="12" key="1">
    <citation type="submission" date="2010-08" db="EMBL/GenBank/DDBJ databases">
        <authorList>
            <consortium name="Caenorhabditis japonica Sequencing Consortium"/>
            <person name="Wilson R.K."/>
        </authorList>
    </citation>
    <scope>NUCLEOTIDE SEQUENCE [LARGE SCALE GENOMIC DNA]</scope>
    <source>
        <strain evidence="12">DF5081</strain>
    </source>
</reference>
<dbReference type="Proteomes" id="UP000005237">
    <property type="component" value="Unassembled WGS sequence"/>
</dbReference>
<evidence type="ECO:0000256" key="2">
    <source>
        <dbReference type="ARBA" id="ARBA00008066"/>
    </source>
</evidence>
<proteinExistence type="inferred from homology"/>
<evidence type="ECO:0000259" key="10">
    <source>
        <dbReference type="Pfam" id="PF01490"/>
    </source>
</evidence>
<comment type="subcellular location">
    <subcellularLocation>
        <location evidence="1">Cytoplasmic vesicle membrane</location>
        <topology evidence="1">Multi-pass membrane protein</topology>
    </subcellularLocation>
</comment>
<evidence type="ECO:0000256" key="3">
    <source>
        <dbReference type="ARBA" id="ARBA00022448"/>
    </source>
</evidence>
<organism evidence="11 12">
    <name type="scientific">Caenorhabditis japonica</name>
    <dbReference type="NCBI Taxonomy" id="281687"/>
    <lineage>
        <taxon>Eukaryota</taxon>
        <taxon>Metazoa</taxon>
        <taxon>Ecdysozoa</taxon>
        <taxon>Nematoda</taxon>
        <taxon>Chromadorea</taxon>
        <taxon>Rhabditida</taxon>
        <taxon>Rhabditina</taxon>
        <taxon>Rhabditomorpha</taxon>
        <taxon>Rhabditoidea</taxon>
        <taxon>Rhabditidae</taxon>
        <taxon>Peloderinae</taxon>
        <taxon>Caenorhabditis</taxon>
    </lineage>
</organism>
<evidence type="ECO:0000256" key="5">
    <source>
        <dbReference type="ARBA" id="ARBA00022775"/>
    </source>
</evidence>
<reference evidence="11" key="2">
    <citation type="submission" date="2022-06" db="UniProtKB">
        <authorList>
            <consortium name="EnsemblMetazoa"/>
        </authorList>
    </citation>
    <scope>IDENTIFICATION</scope>
    <source>
        <strain evidence="11">DF5081</strain>
    </source>
</reference>
<evidence type="ECO:0000256" key="8">
    <source>
        <dbReference type="ARBA" id="ARBA00023329"/>
    </source>
</evidence>
<evidence type="ECO:0000256" key="9">
    <source>
        <dbReference type="SAM" id="Phobius"/>
    </source>
</evidence>
<keyword evidence="7 9" id="KW-0472">Membrane</keyword>
<evidence type="ECO:0000256" key="1">
    <source>
        <dbReference type="ARBA" id="ARBA00004439"/>
    </source>
</evidence>
<evidence type="ECO:0000313" key="12">
    <source>
        <dbReference type="Proteomes" id="UP000005237"/>
    </source>
</evidence>
<dbReference type="EnsemblMetazoa" id="CJA12671a.1">
    <property type="protein sequence ID" value="CJA12671a.1"/>
    <property type="gene ID" value="WBGene00131875"/>
</dbReference>
<dbReference type="PANTHER" id="PTHR22950:SF689">
    <property type="entry name" value="VESICULAR INHIBITORY AMINO ACID TRANSPORTER"/>
    <property type="match status" value="1"/>
</dbReference>
<dbReference type="AlphaFoldDB" id="A0A8R1DWG5"/>
<feature type="transmembrane region" description="Helical" evidence="9">
    <location>
        <begin position="99"/>
        <end position="119"/>
    </location>
</feature>
<keyword evidence="3" id="KW-0813">Transport</keyword>
<dbReference type="GO" id="GO:0006836">
    <property type="term" value="P:neurotransmitter transport"/>
    <property type="evidence" value="ECO:0007669"/>
    <property type="project" value="UniProtKB-KW"/>
</dbReference>
<keyword evidence="4 9" id="KW-0812">Transmembrane</keyword>
<feature type="transmembrane region" description="Helical" evidence="9">
    <location>
        <begin position="56"/>
        <end position="79"/>
    </location>
</feature>
<name>A0A8R1DWG5_CAEJA</name>
<evidence type="ECO:0000313" key="11">
    <source>
        <dbReference type="EnsemblMetazoa" id="CJA12671a.1"/>
    </source>
</evidence>